<organism evidence="1 2">
    <name type="scientific">Acacia crassicarpa</name>
    <name type="common">northern wattle</name>
    <dbReference type="NCBI Taxonomy" id="499986"/>
    <lineage>
        <taxon>Eukaryota</taxon>
        <taxon>Viridiplantae</taxon>
        <taxon>Streptophyta</taxon>
        <taxon>Embryophyta</taxon>
        <taxon>Tracheophyta</taxon>
        <taxon>Spermatophyta</taxon>
        <taxon>Magnoliopsida</taxon>
        <taxon>eudicotyledons</taxon>
        <taxon>Gunneridae</taxon>
        <taxon>Pentapetalae</taxon>
        <taxon>rosids</taxon>
        <taxon>fabids</taxon>
        <taxon>Fabales</taxon>
        <taxon>Fabaceae</taxon>
        <taxon>Caesalpinioideae</taxon>
        <taxon>mimosoid clade</taxon>
        <taxon>Acacieae</taxon>
        <taxon>Acacia</taxon>
    </lineage>
</organism>
<dbReference type="AlphaFoldDB" id="A0AAE1JWS8"/>
<name>A0AAE1JWS8_9FABA</name>
<reference evidence="1" key="1">
    <citation type="submission" date="2023-10" db="EMBL/GenBank/DDBJ databases">
        <title>Chromosome-level genome of the transformable northern wattle, Acacia crassicarpa.</title>
        <authorList>
            <person name="Massaro I."/>
            <person name="Sinha N.R."/>
            <person name="Poethig S."/>
            <person name="Leichty A.R."/>
        </authorList>
    </citation>
    <scope>NUCLEOTIDE SEQUENCE</scope>
    <source>
        <strain evidence="1">Acra3RX</strain>
        <tissue evidence="1">Leaf</tissue>
    </source>
</reference>
<keyword evidence="2" id="KW-1185">Reference proteome</keyword>
<dbReference type="EMBL" id="JAWXYG010000010">
    <property type="protein sequence ID" value="KAK4260794.1"/>
    <property type="molecule type" value="Genomic_DNA"/>
</dbReference>
<dbReference type="Proteomes" id="UP001293593">
    <property type="component" value="Unassembled WGS sequence"/>
</dbReference>
<accession>A0AAE1JWS8</accession>
<protein>
    <submittedName>
        <fullName evidence="1">Uncharacterized protein</fullName>
    </submittedName>
</protein>
<proteinExistence type="predicted"/>
<evidence type="ECO:0000313" key="1">
    <source>
        <dbReference type="EMBL" id="KAK4260794.1"/>
    </source>
</evidence>
<sequence>MATKFTHLVELDLSQSISHSFYPGFIDFDLYVITNGLRMLDLQNSEVPQCSIMPLELIHHCRFMELSDSN</sequence>
<gene>
    <name evidence="1" type="ORF">QN277_003865</name>
</gene>
<evidence type="ECO:0000313" key="2">
    <source>
        <dbReference type="Proteomes" id="UP001293593"/>
    </source>
</evidence>
<comment type="caution">
    <text evidence="1">The sequence shown here is derived from an EMBL/GenBank/DDBJ whole genome shotgun (WGS) entry which is preliminary data.</text>
</comment>